<feature type="transmembrane region" description="Helical" evidence="1">
    <location>
        <begin position="242"/>
        <end position="263"/>
    </location>
</feature>
<keyword evidence="3" id="KW-1185">Reference proteome</keyword>
<keyword evidence="1" id="KW-0472">Membrane</keyword>
<feature type="transmembrane region" description="Helical" evidence="1">
    <location>
        <begin position="179"/>
        <end position="199"/>
    </location>
</feature>
<sequence>MARMRRSRTRGPKLTDKIINGPIGNMYTKRFLKSKHVNMVSEGDFLARIRCLCSATYLIPIQGIWALFYVYARLVVGHSAGSAMVADLDEAWLIKDQLNVLNMLVVIQLYHIILMSTVMIVMLNMTMGKGTTVFTVIFNVLFLAEALFYGSFVFILDWAGILRKFKNLSEVAKMLKTQWLWIIAIIVAVRSFKPLIGMFKDINMWNREWIRVDRYRKTEDKENAFVFKTWVTPGEIWARKMLIIAGWFAIITASVFQLTDVFFNTQYTTMKYLILAFGYFVFLGAYAMPYNKISLIFYWTSQTFLLVLMIYGFVLVQDYAWVSPKNAYMYAYLALILPWWLSFKAAIRYTWTLKDREEIKAIVLNMFETEDEFEQYLDQKNEQQAEAATTI</sequence>
<gene>
    <name evidence="2" type="ORF">SCHIN_v1c08570</name>
</gene>
<keyword evidence="1" id="KW-0812">Transmembrane</keyword>
<feature type="transmembrane region" description="Helical" evidence="1">
    <location>
        <begin position="133"/>
        <end position="159"/>
    </location>
</feature>
<dbReference type="RefSeq" id="WP_166508423.1">
    <property type="nucleotide sequence ID" value="NZ_CP043026.1"/>
</dbReference>
<organism evidence="2 3">
    <name type="scientific">Spiroplasma chinense</name>
    <dbReference type="NCBI Taxonomy" id="216932"/>
    <lineage>
        <taxon>Bacteria</taxon>
        <taxon>Bacillati</taxon>
        <taxon>Mycoplasmatota</taxon>
        <taxon>Mollicutes</taxon>
        <taxon>Entomoplasmatales</taxon>
        <taxon>Spiroplasmataceae</taxon>
        <taxon>Spiroplasma</taxon>
    </lineage>
</organism>
<name>A0A5B9Y7H8_9MOLU</name>
<evidence type="ECO:0000256" key="1">
    <source>
        <dbReference type="SAM" id="Phobius"/>
    </source>
</evidence>
<evidence type="ECO:0008006" key="4">
    <source>
        <dbReference type="Google" id="ProtNLM"/>
    </source>
</evidence>
<feature type="transmembrane region" description="Helical" evidence="1">
    <location>
        <begin position="327"/>
        <end position="347"/>
    </location>
</feature>
<dbReference type="AlphaFoldDB" id="A0A5B9Y7H8"/>
<evidence type="ECO:0000313" key="2">
    <source>
        <dbReference type="EMBL" id="QEH62052.1"/>
    </source>
</evidence>
<dbReference type="KEGG" id="schi:SCHIN_v1c08570"/>
<dbReference type="EMBL" id="CP043026">
    <property type="protein sequence ID" value="QEH62052.1"/>
    <property type="molecule type" value="Genomic_DNA"/>
</dbReference>
<accession>A0A5B9Y7H8</accession>
<evidence type="ECO:0000313" key="3">
    <source>
        <dbReference type="Proteomes" id="UP000323144"/>
    </source>
</evidence>
<dbReference type="Proteomes" id="UP000323144">
    <property type="component" value="Chromosome"/>
</dbReference>
<feature type="transmembrane region" description="Helical" evidence="1">
    <location>
        <begin position="295"/>
        <end position="315"/>
    </location>
</feature>
<reference evidence="2 3" key="1">
    <citation type="submission" date="2019-08" db="EMBL/GenBank/DDBJ databases">
        <title>Complete genome sequence of Spiroplasma chinense CCH (DSM 19755).</title>
        <authorList>
            <person name="Shen H.-Y."/>
            <person name="Lin Y.-C."/>
            <person name="Chou L."/>
            <person name="Kuo C.-H."/>
        </authorList>
    </citation>
    <scope>NUCLEOTIDE SEQUENCE [LARGE SCALE GENOMIC DNA]</scope>
    <source>
        <strain evidence="2 3">CCH</strain>
    </source>
</reference>
<proteinExistence type="predicted"/>
<feature type="transmembrane region" description="Helical" evidence="1">
    <location>
        <begin position="57"/>
        <end position="80"/>
    </location>
</feature>
<keyword evidence="1" id="KW-1133">Transmembrane helix</keyword>
<feature type="transmembrane region" description="Helical" evidence="1">
    <location>
        <begin position="100"/>
        <end position="121"/>
    </location>
</feature>
<feature type="transmembrane region" description="Helical" evidence="1">
    <location>
        <begin position="269"/>
        <end position="288"/>
    </location>
</feature>
<protein>
    <recommendedName>
        <fullName evidence="4">Transmembrane protein</fullName>
    </recommendedName>
</protein>